<evidence type="ECO:0000313" key="3">
    <source>
        <dbReference type="Proteomes" id="UP000500767"/>
    </source>
</evidence>
<sequence length="93" mass="10157">MLGIPERHRRNPHPAPGGSTRQPIMTAYRQRALACAAALQAGPLRPRDLRPVASDAGTILSRNVYGWFERVEPGVYRLVPMGEAAVANWLPGT</sequence>
<evidence type="ECO:0000313" key="2">
    <source>
        <dbReference type="EMBL" id="QKE89269.1"/>
    </source>
</evidence>
<feature type="region of interest" description="Disordered" evidence="1">
    <location>
        <begin position="1"/>
        <end position="22"/>
    </location>
</feature>
<keyword evidence="3" id="KW-1185">Reference proteome</keyword>
<dbReference type="AlphaFoldDB" id="A0A6M8HLN9"/>
<gene>
    <name evidence="2" type="ORF">HN018_03770</name>
</gene>
<accession>A0A6M8HLN9</accession>
<name>A0A6M8HLN9_9PROT</name>
<dbReference type="Pfam" id="PF09929">
    <property type="entry name" value="DUF2161"/>
    <property type="match status" value="1"/>
</dbReference>
<dbReference type="Proteomes" id="UP000500767">
    <property type="component" value="Chromosome"/>
</dbReference>
<dbReference type="EMBL" id="CP053708">
    <property type="protein sequence ID" value="QKE89269.1"/>
    <property type="molecule type" value="Genomic_DNA"/>
</dbReference>
<dbReference type="InterPro" id="IPR018679">
    <property type="entry name" value="DUF2161"/>
</dbReference>
<reference evidence="2 3" key="1">
    <citation type="journal article" date="2014" name="World J. Microbiol. Biotechnol.">
        <title>Biodiversity and physiological characteristics of Antarctic and Arctic lichens-associated bacteria.</title>
        <authorList>
            <person name="Lee Y.M."/>
            <person name="Kim E.H."/>
            <person name="Lee H.K."/>
            <person name="Hong S.G."/>
        </authorList>
    </citation>
    <scope>NUCLEOTIDE SEQUENCE [LARGE SCALE GENOMIC DNA]</scope>
    <source>
        <strain evidence="2 3">PAMC 26569</strain>
    </source>
</reference>
<protein>
    <submittedName>
        <fullName evidence="2">Uncharacterized protein</fullName>
    </submittedName>
</protein>
<proteinExistence type="predicted"/>
<dbReference type="KEGG" id="lck:HN018_03770"/>
<organism evidence="2 3">
    <name type="scientific">Lichenicola cladoniae</name>
    <dbReference type="NCBI Taxonomy" id="1484109"/>
    <lineage>
        <taxon>Bacteria</taxon>
        <taxon>Pseudomonadati</taxon>
        <taxon>Pseudomonadota</taxon>
        <taxon>Alphaproteobacteria</taxon>
        <taxon>Acetobacterales</taxon>
        <taxon>Acetobacteraceae</taxon>
        <taxon>Lichenicola</taxon>
    </lineage>
</organism>
<dbReference type="RefSeq" id="WP_171837701.1">
    <property type="nucleotide sequence ID" value="NZ_CP053708.1"/>
</dbReference>
<evidence type="ECO:0000256" key="1">
    <source>
        <dbReference type="SAM" id="MobiDB-lite"/>
    </source>
</evidence>